<dbReference type="PANTHER" id="PTHR44329">
    <property type="entry name" value="SERINE/THREONINE-PROTEIN KINASE TNNI3K-RELATED"/>
    <property type="match status" value="1"/>
</dbReference>
<evidence type="ECO:0000313" key="3">
    <source>
        <dbReference type="Proteomes" id="UP000807353"/>
    </source>
</evidence>
<sequence>MTNGFVDGRSDSLGNDDLFTRTPIAYCSQLGHTQFQVNDLTNCICETSKYAVACGGFSDLYAGVLIQSPTNEADSCDPNAKPRRKVALKVLRAITNGQIDILRAKKRLNREVGVLQRLNHPNVTRFLGVSFHLGGRPSIVMEWYDRGDASTYLKCRPIEDRMSLIPGIIKGLRYLHTQSPAIVHGDLKGSNVLVNSQNQAVLADFGISKVLEELSGPTGNTTVGSEAGSFRWLAPERLDTRLTTDKDPTPASDIWAFGCTIYEILTGRIPYQSEIHIWPIMTQILTGVHPFSERDTDDQRLERIYTALEPCWAFRAECRPSIIQLERSLTFCFQ</sequence>
<protein>
    <submittedName>
        <fullName evidence="2">Kinase-like domain-containing protein</fullName>
    </submittedName>
</protein>
<dbReference type="Gene3D" id="1.10.510.10">
    <property type="entry name" value="Transferase(Phosphotransferase) domain 1"/>
    <property type="match status" value="1"/>
</dbReference>
<keyword evidence="2" id="KW-0808">Transferase</keyword>
<dbReference type="GO" id="GO:0004674">
    <property type="term" value="F:protein serine/threonine kinase activity"/>
    <property type="evidence" value="ECO:0007669"/>
    <property type="project" value="TreeGrafter"/>
</dbReference>
<dbReference type="AlphaFoldDB" id="A0A9P5Y3P2"/>
<dbReference type="GO" id="GO:0005524">
    <property type="term" value="F:ATP binding"/>
    <property type="evidence" value="ECO:0007669"/>
    <property type="project" value="InterPro"/>
</dbReference>
<reference evidence="2" key="1">
    <citation type="submission" date="2020-11" db="EMBL/GenBank/DDBJ databases">
        <authorList>
            <consortium name="DOE Joint Genome Institute"/>
            <person name="Ahrendt S."/>
            <person name="Riley R."/>
            <person name="Andreopoulos W."/>
            <person name="Labutti K."/>
            <person name="Pangilinan J."/>
            <person name="Ruiz-Duenas F.J."/>
            <person name="Barrasa J.M."/>
            <person name="Sanchez-Garcia M."/>
            <person name="Camarero S."/>
            <person name="Miyauchi S."/>
            <person name="Serrano A."/>
            <person name="Linde D."/>
            <person name="Babiker R."/>
            <person name="Drula E."/>
            <person name="Ayuso-Fernandez I."/>
            <person name="Pacheco R."/>
            <person name="Padilla G."/>
            <person name="Ferreira P."/>
            <person name="Barriuso J."/>
            <person name="Kellner H."/>
            <person name="Castanera R."/>
            <person name="Alfaro M."/>
            <person name="Ramirez L."/>
            <person name="Pisabarro A.G."/>
            <person name="Kuo A."/>
            <person name="Tritt A."/>
            <person name="Lipzen A."/>
            <person name="He G."/>
            <person name="Yan M."/>
            <person name="Ng V."/>
            <person name="Cullen D."/>
            <person name="Martin F."/>
            <person name="Rosso M.-N."/>
            <person name="Henrissat B."/>
            <person name="Hibbett D."/>
            <person name="Martinez A.T."/>
            <person name="Grigoriev I.V."/>
        </authorList>
    </citation>
    <scope>NUCLEOTIDE SEQUENCE</scope>
    <source>
        <strain evidence="2">CBS 247.69</strain>
    </source>
</reference>
<dbReference type="Proteomes" id="UP000807353">
    <property type="component" value="Unassembled WGS sequence"/>
</dbReference>
<keyword evidence="3" id="KW-1185">Reference proteome</keyword>
<proteinExistence type="predicted"/>
<dbReference type="InterPro" id="IPR001245">
    <property type="entry name" value="Ser-Thr/Tyr_kinase_cat_dom"/>
</dbReference>
<name>A0A9P5Y3P2_9AGAR</name>
<dbReference type="InterPro" id="IPR011009">
    <property type="entry name" value="Kinase-like_dom_sf"/>
</dbReference>
<dbReference type="SMART" id="SM00220">
    <property type="entry name" value="S_TKc"/>
    <property type="match status" value="1"/>
</dbReference>
<dbReference type="Pfam" id="PF07714">
    <property type="entry name" value="PK_Tyr_Ser-Thr"/>
    <property type="match status" value="1"/>
</dbReference>
<feature type="domain" description="Protein kinase" evidence="1">
    <location>
        <begin position="46"/>
        <end position="331"/>
    </location>
</feature>
<dbReference type="PROSITE" id="PS00108">
    <property type="entry name" value="PROTEIN_KINASE_ST"/>
    <property type="match status" value="1"/>
</dbReference>
<dbReference type="EMBL" id="MU150292">
    <property type="protein sequence ID" value="KAF9460931.1"/>
    <property type="molecule type" value="Genomic_DNA"/>
</dbReference>
<gene>
    <name evidence="2" type="ORF">BDZ94DRAFT_870513</name>
</gene>
<dbReference type="SUPFAM" id="SSF56112">
    <property type="entry name" value="Protein kinase-like (PK-like)"/>
    <property type="match status" value="1"/>
</dbReference>
<dbReference type="PROSITE" id="PS50011">
    <property type="entry name" value="PROTEIN_KINASE_DOM"/>
    <property type="match status" value="1"/>
</dbReference>
<evidence type="ECO:0000259" key="1">
    <source>
        <dbReference type="PROSITE" id="PS50011"/>
    </source>
</evidence>
<dbReference type="InterPro" id="IPR000719">
    <property type="entry name" value="Prot_kinase_dom"/>
</dbReference>
<dbReference type="CDD" id="cd14014">
    <property type="entry name" value="STKc_PknB_like"/>
    <property type="match status" value="1"/>
</dbReference>
<evidence type="ECO:0000313" key="2">
    <source>
        <dbReference type="EMBL" id="KAF9460931.1"/>
    </source>
</evidence>
<comment type="caution">
    <text evidence="2">The sequence shown here is derived from an EMBL/GenBank/DDBJ whole genome shotgun (WGS) entry which is preliminary data.</text>
</comment>
<keyword evidence="2" id="KW-0418">Kinase</keyword>
<dbReference type="InterPro" id="IPR008271">
    <property type="entry name" value="Ser/Thr_kinase_AS"/>
</dbReference>
<dbReference type="InterPro" id="IPR051681">
    <property type="entry name" value="Ser/Thr_Kinases-Pseudokinases"/>
</dbReference>
<dbReference type="OrthoDB" id="346907at2759"/>
<organism evidence="2 3">
    <name type="scientific">Collybia nuda</name>
    <dbReference type="NCBI Taxonomy" id="64659"/>
    <lineage>
        <taxon>Eukaryota</taxon>
        <taxon>Fungi</taxon>
        <taxon>Dikarya</taxon>
        <taxon>Basidiomycota</taxon>
        <taxon>Agaricomycotina</taxon>
        <taxon>Agaricomycetes</taxon>
        <taxon>Agaricomycetidae</taxon>
        <taxon>Agaricales</taxon>
        <taxon>Tricholomatineae</taxon>
        <taxon>Clitocybaceae</taxon>
        <taxon>Collybia</taxon>
    </lineage>
</organism>
<accession>A0A9P5Y3P2</accession>